<evidence type="ECO:0000313" key="11">
    <source>
        <dbReference type="Proteomes" id="UP000319852"/>
    </source>
</evidence>
<dbReference type="OrthoDB" id="9788336at2"/>
<dbReference type="HAMAP" id="MF_00503">
    <property type="entry name" value="Ribosomal_bL9"/>
    <property type="match status" value="1"/>
</dbReference>
<keyword evidence="11" id="KW-1185">Reference proteome</keyword>
<dbReference type="InterPro" id="IPR000244">
    <property type="entry name" value="Ribosomal_bL9"/>
</dbReference>
<keyword evidence="3 7" id="KW-0694">RNA-binding</keyword>
<dbReference type="PROSITE" id="PS00651">
    <property type="entry name" value="RIBOSOMAL_L9"/>
    <property type="match status" value="1"/>
</dbReference>
<accession>A0A517MSX4</accession>
<dbReference type="InterPro" id="IPR036791">
    <property type="entry name" value="Ribosomal_bL9_C_sf"/>
</dbReference>
<evidence type="ECO:0000256" key="6">
    <source>
        <dbReference type="ARBA" id="ARBA00035292"/>
    </source>
</evidence>
<feature type="domain" description="Ribosomal protein L9" evidence="9">
    <location>
        <begin position="39"/>
        <end position="66"/>
    </location>
</feature>
<dbReference type="NCBIfam" id="TIGR00158">
    <property type="entry name" value="L9"/>
    <property type="match status" value="1"/>
</dbReference>
<keyword evidence="4 7" id="KW-0689">Ribosomal protein</keyword>
<dbReference type="Pfam" id="PF03948">
    <property type="entry name" value="Ribosomal_L9_C"/>
    <property type="match status" value="1"/>
</dbReference>
<dbReference type="SUPFAM" id="SSF55653">
    <property type="entry name" value="Ribosomal protein L9 C-domain"/>
    <property type="match status" value="1"/>
</dbReference>
<dbReference type="AlphaFoldDB" id="A0A517MSX4"/>
<proteinExistence type="inferred from homology"/>
<feature type="region of interest" description="Disordered" evidence="8">
    <location>
        <begin position="1"/>
        <end position="20"/>
    </location>
</feature>
<dbReference type="KEGG" id="amob:HG15A2_12540"/>
<keyword evidence="5 7" id="KW-0687">Ribonucleoprotein</keyword>
<dbReference type="InterPro" id="IPR009027">
    <property type="entry name" value="Ribosomal_bL9/RNase_H1_N"/>
</dbReference>
<dbReference type="Gene3D" id="3.10.430.100">
    <property type="entry name" value="Ribosomal protein L9, C-terminal domain"/>
    <property type="match status" value="1"/>
</dbReference>
<evidence type="ECO:0000259" key="9">
    <source>
        <dbReference type="PROSITE" id="PS00651"/>
    </source>
</evidence>
<dbReference type="Pfam" id="PF01281">
    <property type="entry name" value="Ribosomal_L9_N"/>
    <property type="match status" value="1"/>
</dbReference>
<comment type="function">
    <text evidence="7">Binds to the 23S rRNA.</text>
</comment>
<evidence type="ECO:0000256" key="2">
    <source>
        <dbReference type="ARBA" id="ARBA00022730"/>
    </source>
</evidence>
<feature type="compositionally biased region" description="Basic residues" evidence="8">
    <location>
        <begin position="1"/>
        <end position="19"/>
    </location>
</feature>
<dbReference type="EMBL" id="CP036263">
    <property type="protein sequence ID" value="QDS97984.1"/>
    <property type="molecule type" value="Genomic_DNA"/>
</dbReference>
<dbReference type="GO" id="GO:0006412">
    <property type="term" value="P:translation"/>
    <property type="evidence" value="ECO:0007669"/>
    <property type="project" value="UniProtKB-UniRule"/>
</dbReference>
<evidence type="ECO:0000313" key="10">
    <source>
        <dbReference type="EMBL" id="QDS97984.1"/>
    </source>
</evidence>
<dbReference type="GO" id="GO:1990904">
    <property type="term" value="C:ribonucleoprotein complex"/>
    <property type="evidence" value="ECO:0007669"/>
    <property type="project" value="UniProtKB-KW"/>
</dbReference>
<evidence type="ECO:0000256" key="1">
    <source>
        <dbReference type="ARBA" id="ARBA00010605"/>
    </source>
</evidence>
<name>A0A517MSX4_9BACT</name>
<evidence type="ECO:0000256" key="5">
    <source>
        <dbReference type="ARBA" id="ARBA00023274"/>
    </source>
</evidence>
<organism evidence="10 11">
    <name type="scientific">Adhaeretor mobilis</name>
    <dbReference type="NCBI Taxonomy" id="1930276"/>
    <lineage>
        <taxon>Bacteria</taxon>
        <taxon>Pseudomonadati</taxon>
        <taxon>Planctomycetota</taxon>
        <taxon>Planctomycetia</taxon>
        <taxon>Pirellulales</taxon>
        <taxon>Lacipirellulaceae</taxon>
        <taxon>Adhaeretor</taxon>
    </lineage>
</organism>
<dbReference type="SUPFAM" id="SSF55658">
    <property type="entry name" value="L9 N-domain-like"/>
    <property type="match status" value="1"/>
</dbReference>
<keyword evidence="2 7" id="KW-0699">rRNA-binding</keyword>
<evidence type="ECO:0000256" key="8">
    <source>
        <dbReference type="SAM" id="MobiDB-lite"/>
    </source>
</evidence>
<dbReference type="InterPro" id="IPR020594">
    <property type="entry name" value="Ribosomal_bL9_bac/chp"/>
</dbReference>
<dbReference type="GO" id="GO:0005840">
    <property type="term" value="C:ribosome"/>
    <property type="evidence" value="ECO:0007669"/>
    <property type="project" value="UniProtKB-KW"/>
</dbReference>
<sequence>MTAQTKKKKSRLPKGIKRLPKGDQGGIELLLIHKVESLGGQGEVVQVSPGYANNYLLPQGLATLASDHHKRMVDKHKAKLQAIEKAQQADLRKHAAEISKQSITIEANATDDGHLYGSVGAPEIVAALKNSDITLNSDQIRLEGPLKELGLYTVKFRLASEVEGELKVWVVPQVGVDA</sequence>
<dbReference type="GO" id="GO:0003735">
    <property type="term" value="F:structural constituent of ribosome"/>
    <property type="evidence" value="ECO:0007669"/>
    <property type="project" value="InterPro"/>
</dbReference>
<dbReference type="Proteomes" id="UP000319852">
    <property type="component" value="Chromosome"/>
</dbReference>
<dbReference type="PANTHER" id="PTHR21368">
    <property type="entry name" value="50S RIBOSOMAL PROTEIN L9"/>
    <property type="match status" value="1"/>
</dbReference>
<reference evidence="10 11" key="1">
    <citation type="submission" date="2019-02" db="EMBL/GenBank/DDBJ databases">
        <title>Deep-cultivation of Planctomycetes and their phenomic and genomic characterization uncovers novel biology.</title>
        <authorList>
            <person name="Wiegand S."/>
            <person name="Jogler M."/>
            <person name="Boedeker C."/>
            <person name="Pinto D."/>
            <person name="Vollmers J."/>
            <person name="Rivas-Marin E."/>
            <person name="Kohn T."/>
            <person name="Peeters S.H."/>
            <person name="Heuer A."/>
            <person name="Rast P."/>
            <person name="Oberbeckmann S."/>
            <person name="Bunk B."/>
            <person name="Jeske O."/>
            <person name="Meyerdierks A."/>
            <person name="Storesund J.E."/>
            <person name="Kallscheuer N."/>
            <person name="Luecker S."/>
            <person name="Lage O.M."/>
            <person name="Pohl T."/>
            <person name="Merkel B.J."/>
            <person name="Hornburger P."/>
            <person name="Mueller R.-W."/>
            <person name="Bruemmer F."/>
            <person name="Labrenz M."/>
            <person name="Spormann A.M."/>
            <person name="Op den Camp H."/>
            <person name="Overmann J."/>
            <person name="Amann R."/>
            <person name="Jetten M.S.M."/>
            <person name="Mascher T."/>
            <person name="Medema M.H."/>
            <person name="Devos D.P."/>
            <person name="Kaster A.-K."/>
            <person name="Ovreas L."/>
            <person name="Rohde M."/>
            <person name="Galperin M.Y."/>
            <person name="Jogler C."/>
        </authorList>
    </citation>
    <scope>NUCLEOTIDE SEQUENCE [LARGE SCALE GENOMIC DNA]</scope>
    <source>
        <strain evidence="10 11">HG15A2</strain>
    </source>
</reference>
<dbReference type="GO" id="GO:0019843">
    <property type="term" value="F:rRNA binding"/>
    <property type="evidence" value="ECO:0007669"/>
    <property type="project" value="UniProtKB-UniRule"/>
</dbReference>
<dbReference type="RefSeq" id="WP_145058801.1">
    <property type="nucleotide sequence ID" value="NZ_CP036263.1"/>
</dbReference>
<dbReference type="InterPro" id="IPR020070">
    <property type="entry name" value="Ribosomal_bL9_N"/>
</dbReference>
<comment type="similarity">
    <text evidence="1 7">Belongs to the bacterial ribosomal protein bL9 family.</text>
</comment>
<dbReference type="InterPro" id="IPR036935">
    <property type="entry name" value="Ribosomal_bL9_N_sf"/>
</dbReference>
<evidence type="ECO:0000256" key="7">
    <source>
        <dbReference type="HAMAP-Rule" id="MF_00503"/>
    </source>
</evidence>
<dbReference type="Gene3D" id="3.40.5.10">
    <property type="entry name" value="Ribosomal protein L9, N-terminal domain"/>
    <property type="match status" value="1"/>
</dbReference>
<evidence type="ECO:0000256" key="3">
    <source>
        <dbReference type="ARBA" id="ARBA00022884"/>
    </source>
</evidence>
<gene>
    <name evidence="7 10" type="primary">rplI</name>
    <name evidence="10" type="ORF">HG15A2_12540</name>
</gene>
<evidence type="ECO:0000256" key="4">
    <source>
        <dbReference type="ARBA" id="ARBA00022980"/>
    </source>
</evidence>
<protein>
    <recommendedName>
        <fullName evidence="6 7">Large ribosomal subunit protein bL9</fullName>
    </recommendedName>
</protein>
<dbReference type="InterPro" id="IPR020069">
    <property type="entry name" value="Ribosomal_bL9_C"/>
</dbReference>